<dbReference type="AlphaFoldDB" id="A0A9W6TXJ4"/>
<dbReference type="Proteomes" id="UP001165083">
    <property type="component" value="Unassembled WGS sequence"/>
</dbReference>
<evidence type="ECO:0000256" key="3">
    <source>
        <dbReference type="SAM" id="SignalP"/>
    </source>
</evidence>
<protein>
    <submittedName>
        <fullName evidence="4">Unnamed protein product</fullName>
    </submittedName>
</protein>
<comment type="caution">
    <text evidence="4">The sequence shown here is derived from an EMBL/GenBank/DDBJ whole genome shotgun (WGS) entry which is preliminary data.</text>
</comment>
<evidence type="ECO:0000256" key="2">
    <source>
        <dbReference type="SAM" id="Phobius"/>
    </source>
</evidence>
<evidence type="ECO:0000313" key="4">
    <source>
        <dbReference type="EMBL" id="GMF21554.1"/>
    </source>
</evidence>
<evidence type="ECO:0000313" key="5">
    <source>
        <dbReference type="Proteomes" id="UP001165083"/>
    </source>
</evidence>
<keyword evidence="2" id="KW-0812">Transmembrane</keyword>
<keyword evidence="3" id="KW-0732">Signal</keyword>
<gene>
    <name evidence="4" type="ORF">Plil01_000852000</name>
</gene>
<keyword evidence="5" id="KW-1185">Reference proteome</keyword>
<feature type="transmembrane region" description="Helical" evidence="2">
    <location>
        <begin position="58"/>
        <end position="81"/>
    </location>
</feature>
<proteinExistence type="predicted"/>
<feature type="transmembrane region" description="Helical" evidence="2">
    <location>
        <begin position="101"/>
        <end position="120"/>
    </location>
</feature>
<dbReference type="EMBL" id="BSXW01000412">
    <property type="protein sequence ID" value="GMF21554.1"/>
    <property type="molecule type" value="Genomic_DNA"/>
</dbReference>
<feature type="transmembrane region" description="Helical" evidence="2">
    <location>
        <begin position="158"/>
        <end position="177"/>
    </location>
</feature>
<reference evidence="4" key="1">
    <citation type="submission" date="2023-04" db="EMBL/GenBank/DDBJ databases">
        <title>Phytophthora lilii NBRC 32176.</title>
        <authorList>
            <person name="Ichikawa N."/>
            <person name="Sato H."/>
            <person name="Tonouchi N."/>
        </authorList>
    </citation>
    <scope>NUCLEOTIDE SEQUENCE</scope>
    <source>
        <strain evidence="4">NBRC 32176</strain>
    </source>
</reference>
<organism evidence="4 5">
    <name type="scientific">Phytophthora lilii</name>
    <dbReference type="NCBI Taxonomy" id="2077276"/>
    <lineage>
        <taxon>Eukaryota</taxon>
        <taxon>Sar</taxon>
        <taxon>Stramenopiles</taxon>
        <taxon>Oomycota</taxon>
        <taxon>Peronosporomycetes</taxon>
        <taxon>Peronosporales</taxon>
        <taxon>Peronosporaceae</taxon>
        <taxon>Phytophthora</taxon>
    </lineage>
</organism>
<feature type="region of interest" description="Disordered" evidence="1">
    <location>
        <begin position="184"/>
        <end position="208"/>
    </location>
</feature>
<dbReference type="OrthoDB" id="127101at2759"/>
<feature type="signal peptide" evidence="3">
    <location>
        <begin position="1"/>
        <end position="16"/>
    </location>
</feature>
<sequence>MLLLASFLGFITHIYSHETYETMLTFNDISETCLQLTFSIQITIIGRDVGKKVKLRSIVWFTYVAEALIIVSWLDVVGSLVHICGVDMGDILHGLENVLESVSLTFVLIFRFFYLSLSGGFRRVLAKRKTEFVLYVVVAIHETPFVILQEVTGVTWEFVQGIFMRLLIVSCILTNVIHKARRSGRSSVRSGKPSTVNEDDAPKPAGSSNSLLASIPALVRKPFSLHFSTRSGSSPAITKIAVSAFSTRQLATTHNVDYVMDD</sequence>
<accession>A0A9W6TXJ4</accession>
<keyword evidence="2" id="KW-0472">Membrane</keyword>
<name>A0A9W6TXJ4_9STRA</name>
<feature type="chain" id="PRO_5040919268" evidence="3">
    <location>
        <begin position="17"/>
        <end position="262"/>
    </location>
</feature>
<evidence type="ECO:0000256" key="1">
    <source>
        <dbReference type="SAM" id="MobiDB-lite"/>
    </source>
</evidence>
<keyword evidence="2" id="KW-1133">Transmembrane helix</keyword>
<feature type="transmembrane region" description="Helical" evidence="2">
    <location>
        <begin position="132"/>
        <end position="152"/>
    </location>
</feature>